<feature type="region of interest" description="Disordered" evidence="1">
    <location>
        <begin position="1"/>
        <end position="26"/>
    </location>
</feature>
<protein>
    <submittedName>
        <fullName evidence="2">Uncharacterized protein</fullName>
    </submittedName>
</protein>
<dbReference type="EMBL" id="GBXM01059145">
    <property type="protein sequence ID" value="JAH49432.1"/>
    <property type="molecule type" value="Transcribed_RNA"/>
</dbReference>
<proteinExistence type="predicted"/>
<accession>A0A0E9T7P4</accession>
<evidence type="ECO:0000313" key="2">
    <source>
        <dbReference type="EMBL" id="JAH49432.1"/>
    </source>
</evidence>
<sequence length="26" mass="2819">MLLTEEQEPAALPTTATSPQARTCKM</sequence>
<name>A0A0E9T7P4_ANGAN</name>
<dbReference type="AlphaFoldDB" id="A0A0E9T7P4"/>
<reference evidence="2" key="1">
    <citation type="submission" date="2014-11" db="EMBL/GenBank/DDBJ databases">
        <authorList>
            <person name="Amaro Gonzalez C."/>
        </authorList>
    </citation>
    <scope>NUCLEOTIDE SEQUENCE</scope>
</reference>
<feature type="compositionally biased region" description="Polar residues" evidence="1">
    <location>
        <begin position="14"/>
        <end position="26"/>
    </location>
</feature>
<organism evidence="2">
    <name type="scientific">Anguilla anguilla</name>
    <name type="common">European freshwater eel</name>
    <name type="synonym">Muraena anguilla</name>
    <dbReference type="NCBI Taxonomy" id="7936"/>
    <lineage>
        <taxon>Eukaryota</taxon>
        <taxon>Metazoa</taxon>
        <taxon>Chordata</taxon>
        <taxon>Craniata</taxon>
        <taxon>Vertebrata</taxon>
        <taxon>Euteleostomi</taxon>
        <taxon>Actinopterygii</taxon>
        <taxon>Neopterygii</taxon>
        <taxon>Teleostei</taxon>
        <taxon>Anguilliformes</taxon>
        <taxon>Anguillidae</taxon>
        <taxon>Anguilla</taxon>
    </lineage>
</organism>
<reference evidence="2" key="2">
    <citation type="journal article" date="2015" name="Fish Shellfish Immunol.">
        <title>Early steps in the European eel (Anguilla anguilla)-Vibrio vulnificus interaction in the gills: Role of the RtxA13 toxin.</title>
        <authorList>
            <person name="Callol A."/>
            <person name="Pajuelo D."/>
            <person name="Ebbesson L."/>
            <person name="Teles M."/>
            <person name="MacKenzie S."/>
            <person name="Amaro C."/>
        </authorList>
    </citation>
    <scope>NUCLEOTIDE SEQUENCE</scope>
</reference>
<evidence type="ECO:0000256" key="1">
    <source>
        <dbReference type="SAM" id="MobiDB-lite"/>
    </source>
</evidence>